<feature type="region of interest" description="Disordered" evidence="1">
    <location>
        <begin position="86"/>
        <end position="125"/>
    </location>
</feature>
<feature type="compositionally biased region" description="Basic and acidic residues" evidence="1">
    <location>
        <begin position="112"/>
        <end position="125"/>
    </location>
</feature>
<name>A0A8H4PXQ2_9HYPO</name>
<evidence type="ECO:0000313" key="2">
    <source>
        <dbReference type="EMBL" id="KAF4512173.1"/>
    </source>
</evidence>
<evidence type="ECO:0000256" key="1">
    <source>
        <dbReference type="SAM" id="MobiDB-lite"/>
    </source>
</evidence>
<reference evidence="2 3" key="1">
    <citation type="journal article" date="2020" name="Genome Biol. Evol.">
        <title>A new high-quality draft genome assembly of the Chinese cordyceps Ophiocordyceps sinensis.</title>
        <authorList>
            <person name="Shu R."/>
            <person name="Zhang J."/>
            <person name="Meng Q."/>
            <person name="Zhang H."/>
            <person name="Zhou G."/>
            <person name="Li M."/>
            <person name="Wu P."/>
            <person name="Zhao Y."/>
            <person name="Chen C."/>
            <person name="Qin Q."/>
        </authorList>
    </citation>
    <scope>NUCLEOTIDE SEQUENCE [LARGE SCALE GENOMIC DNA]</scope>
    <source>
        <strain evidence="2 3">IOZ07</strain>
    </source>
</reference>
<dbReference type="Proteomes" id="UP000557566">
    <property type="component" value="Unassembled WGS sequence"/>
</dbReference>
<sequence>MDSKPVVADESASGDPQSMEEAHLNMAILRLKLLYSKVRNLRETIPRMLEPLVQKHPSPDVMFNAFMRAVEDAQADVTEVTELMKDEESKQVFARADKSREQNPFGIKPWKHTGDSEWLKTEDKD</sequence>
<feature type="compositionally biased region" description="Basic and acidic residues" evidence="1">
    <location>
        <begin position="86"/>
        <end position="101"/>
    </location>
</feature>
<evidence type="ECO:0000313" key="3">
    <source>
        <dbReference type="Proteomes" id="UP000557566"/>
    </source>
</evidence>
<keyword evidence="3" id="KW-1185">Reference proteome</keyword>
<organism evidence="2 3">
    <name type="scientific">Ophiocordyceps sinensis</name>
    <dbReference type="NCBI Taxonomy" id="72228"/>
    <lineage>
        <taxon>Eukaryota</taxon>
        <taxon>Fungi</taxon>
        <taxon>Dikarya</taxon>
        <taxon>Ascomycota</taxon>
        <taxon>Pezizomycotina</taxon>
        <taxon>Sordariomycetes</taxon>
        <taxon>Hypocreomycetidae</taxon>
        <taxon>Hypocreales</taxon>
        <taxon>Ophiocordycipitaceae</taxon>
        <taxon>Ophiocordyceps</taxon>
    </lineage>
</organism>
<comment type="caution">
    <text evidence="2">The sequence shown here is derived from an EMBL/GenBank/DDBJ whole genome shotgun (WGS) entry which is preliminary data.</text>
</comment>
<gene>
    <name evidence="2" type="ORF">G6O67_001347</name>
</gene>
<dbReference type="AlphaFoldDB" id="A0A8H4PXQ2"/>
<proteinExistence type="predicted"/>
<protein>
    <submittedName>
        <fullName evidence="2">Uncharacterized protein</fullName>
    </submittedName>
</protein>
<dbReference type="OrthoDB" id="5326237at2759"/>
<dbReference type="EMBL" id="JAAVMX010000002">
    <property type="protein sequence ID" value="KAF4512173.1"/>
    <property type="molecule type" value="Genomic_DNA"/>
</dbReference>
<accession>A0A8H4PXQ2</accession>